<evidence type="ECO:0000256" key="5">
    <source>
        <dbReference type="ARBA" id="ARBA00022989"/>
    </source>
</evidence>
<evidence type="ECO:0000256" key="7">
    <source>
        <dbReference type="ARBA" id="ARBA00023136"/>
    </source>
</evidence>
<keyword evidence="8" id="KW-0999">Mitochondrion inner membrane</keyword>
<protein>
    <recommendedName>
        <fullName evidence="8">Mitochondrial import inner membrane translocase subunit Tim21</fullName>
    </recommendedName>
</protein>
<evidence type="ECO:0000256" key="6">
    <source>
        <dbReference type="ARBA" id="ARBA00023128"/>
    </source>
</evidence>
<dbReference type="Proteomes" id="UP000492821">
    <property type="component" value="Unassembled WGS sequence"/>
</dbReference>
<dbReference type="GO" id="GO:0030150">
    <property type="term" value="P:protein import into mitochondrial matrix"/>
    <property type="evidence" value="ECO:0007669"/>
    <property type="project" value="UniProtKB-UniRule"/>
</dbReference>
<keyword evidence="9" id="KW-1185">Reference proteome</keyword>
<reference evidence="9" key="1">
    <citation type="journal article" date="2013" name="Genetics">
        <title>The draft genome and transcriptome of Panagrellus redivivus are shaped by the harsh demands of a free-living lifestyle.</title>
        <authorList>
            <person name="Srinivasan J."/>
            <person name="Dillman A.R."/>
            <person name="Macchietto M.G."/>
            <person name="Heikkinen L."/>
            <person name="Lakso M."/>
            <person name="Fracchia K.M."/>
            <person name="Antoshechkin I."/>
            <person name="Mortazavi A."/>
            <person name="Wong G."/>
            <person name="Sternberg P.W."/>
        </authorList>
    </citation>
    <scope>NUCLEOTIDE SEQUENCE [LARGE SCALE GENOMIC DNA]</scope>
    <source>
        <strain evidence="9">MT8872</strain>
    </source>
</reference>
<keyword evidence="7 8" id="KW-0472">Membrane</keyword>
<evidence type="ECO:0000256" key="4">
    <source>
        <dbReference type="ARBA" id="ARBA00022946"/>
    </source>
</evidence>
<comment type="subunit">
    <text evidence="8">Component of the TIM23 complex.</text>
</comment>
<dbReference type="InterPro" id="IPR013261">
    <property type="entry name" value="Tim21"/>
</dbReference>
<keyword evidence="8" id="KW-0811">Translocation</keyword>
<evidence type="ECO:0000313" key="10">
    <source>
        <dbReference type="WBParaSite" id="Pan_g15702.t1"/>
    </source>
</evidence>
<comment type="similarity">
    <text evidence="2 8">Belongs to the TIM21 family.</text>
</comment>
<keyword evidence="6 8" id="KW-0496">Mitochondrion</keyword>
<dbReference type="Gene3D" id="3.10.450.320">
    <property type="entry name" value="Mitochondrial import inner membrane translocase subunit Tim21"/>
    <property type="match status" value="1"/>
</dbReference>
<evidence type="ECO:0000313" key="9">
    <source>
        <dbReference type="Proteomes" id="UP000492821"/>
    </source>
</evidence>
<dbReference type="WBParaSite" id="Pan_g15702.t1">
    <property type="protein sequence ID" value="Pan_g15702.t1"/>
    <property type="gene ID" value="Pan_g15702"/>
</dbReference>
<keyword evidence="3 8" id="KW-0812">Transmembrane</keyword>
<dbReference type="Pfam" id="PF08294">
    <property type="entry name" value="TIM21"/>
    <property type="match status" value="1"/>
</dbReference>
<comment type="function">
    <text evidence="8">Essential component of the TIM23 complex, a complex that mediates the translocation of transit peptide-containing proteins across the mitochondrial inner membrane.</text>
</comment>
<dbReference type="PANTHER" id="PTHR13032">
    <property type="entry name" value="MITOCHONDRIAL IMPORT INNER MEMBRANE TRANSLOCASE SUBUNIT TIM21"/>
    <property type="match status" value="1"/>
</dbReference>
<comment type="subcellular location">
    <subcellularLocation>
        <location evidence="8">Mitochondrion inner membrane</location>
        <topology evidence="8">Single-pass membrane protein</topology>
    </subcellularLocation>
    <subcellularLocation>
        <location evidence="1">Mitochondrion membrane</location>
        <topology evidence="1">Single-pass membrane protein</topology>
    </subcellularLocation>
</comment>
<proteinExistence type="inferred from homology"/>
<evidence type="ECO:0000256" key="8">
    <source>
        <dbReference type="RuleBase" id="RU367142"/>
    </source>
</evidence>
<keyword evidence="4" id="KW-0809">Transit peptide</keyword>
<evidence type="ECO:0000256" key="2">
    <source>
        <dbReference type="ARBA" id="ARBA00010867"/>
    </source>
</evidence>
<keyword evidence="5 8" id="KW-1133">Transmembrane helix</keyword>
<evidence type="ECO:0000256" key="1">
    <source>
        <dbReference type="ARBA" id="ARBA00004304"/>
    </source>
</evidence>
<dbReference type="GO" id="GO:0005744">
    <property type="term" value="C:TIM23 mitochondrial import inner membrane translocase complex"/>
    <property type="evidence" value="ECO:0007669"/>
    <property type="project" value="UniProtKB-UniRule"/>
</dbReference>
<organism evidence="9 10">
    <name type="scientific">Panagrellus redivivus</name>
    <name type="common">Microworm</name>
    <dbReference type="NCBI Taxonomy" id="6233"/>
    <lineage>
        <taxon>Eukaryota</taxon>
        <taxon>Metazoa</taxon>
        <taxon>Ecdysozoa</taxon>
        <taxon>Nematoda</taxon>
        <taxon>Chromadorea</taxon>
        <taxon>Rhabditida</taxon>
        <taxon>Tylenchina</taxon>
        <taxon>Panagrolaimomorpha</taxon>
        <taxon>Panagrolaimoidea</taxon>
        <taxon>Panagrolaimidae</taxon>
        <taxon>Panagrellus</taxon>
    </lineage>
</organism>
<evidence type="ECO:0000256" key="3">
    <source>
        <dbReference type="ARBA" id="ARBA00022692"/>
    </source>
</evidence>
<sequence>MYRCSQLWVIQPKSLRSGGLGPLLTASRNLGITVRVLDTNKPVQPPKDAKAKTKHVAKFSNERSYLDEILIKHEEEPKTTAQKVKKKAENTFFYLVFAGSVVALGALAYYFIEQFISIDSPQTIYSRTLKMVQNDDRVLDIFGGSLKGYGEDTGRGRRRHIANQRYVTKEGEERVRVMYHVKGNHRTGKVYAEVAKKDGNWDYRMVYVLTDDTVPRNIILIDNREKDPNALV</sequence>
<dbReference type="InterPro" id="IPR038552">
    <property type="entry name" value="Tim21_IMS_sf"/>
</dbReference>
<feature type="transmembrane region" description="Helical" evidence="8">
    <location>
        <begin position="92"/>
        <end position="112"/>
    </location>
</feature>
<reference evidence="10" key="2">
    <citation type="submission" date="2020-10" db="UniProtKB">
        <authorList>
            <consortium name="WormBaseParasite"/>
        </authorList>
    </citation>
    <scope>IDENTIFICATION</scope>
</reference>
<keyword evidence="8" id="KW-0653">Protein transport</keyword>
<dbReference type="PANTHER" id="PTHR13032:SF6">
    <property type="entry name" value="MITOCHONDRIAL IMPORT INNER MEMBRANE TRANSLOCASE SUBUNIT TIM21"/>
    <property type="match status" value="1"/>
</dbReference>
<keyword evidence="8" id="KW-0813">Transport</keyword>
<name>A0A7E4V2P8_PANRE</name>
<accession>A0A7E4V2P8</accession>
<dbReference type="AlphaFoldDB" id="A0A7E4V2P8"/>